<dbReference type="Proteomes" id="UP000250572">
    <property type="component" value="Unassembled WGS sequence"/>
</dbReference>
<dbReference type="GO" id="GO:0017183">
    <property type="term" value="P:protein histidyl modification to diphthamide"/>
    <property type="evidence" value="ECO:0007669"/>
    <property type="project" value="TreeGrafter"/>
</dbReference>
<feature type="non-terminal residue" evidence="1">
    <location>
        <position position="1"/>
    </location>
</feature>
<organism evidence="1 2">
    <name type="scientific">Gambusia affinis</name>
    <name type="common">Western mosquitofish</name>
    <name type="synonym">Heterandria affinis</name>
    <dbReference type="NCBI Taxonomy" id="33528"/>
    <lineage>
        <taxon>Eukaryota</taxon>
        <taxon>Metazoa</taxon>
        <taxon>Chordata</taxon>
        <taxon>Craniata</taxon>
        <taxon>Vertebrata</taxon>
        <taxon>Euteleostomi</taxon>
        <taxon>Actinopterygii</taxon>
        <taxon>Neopterygii</taxon>
        <taxon>Teleostei</taxon>
        <taxon>Neoteleostei</taxon>
        <taxon>Acanthomorphata</taxon>
        <taxon>Ovalentaria</taxon>
        <taxon>Atherinomorphae</taxon>
        <taxon>Cyprinodontiformes</taxon>
        <taxon>Poeciliidae</taxon>
        <taxon>Poeciliinae</taxon>
        <taxon>Gambusia</taxon>
    </lineage>
</organism>
<keyword evidence="2" id="KW-1185">Reference proteome</keyword>
<reference evidence="1 2" key="1">
    <citation type="journal article" date="2018" name="G3 (Bethesda)">
        <title>A High-Quality Reference Genome for the Invasive Mosquitofish Gambusia affinis Using a Chicago Library.</title>
        <authorList>
            <person name="Hoffberg S.L."/>
            <person name="Troendle N.J."/>
            <person name="Glenn T.C."/>
            <person name="Mahmud O."/>
            <person name="Louha S."/>
            <person name="Chalopin D."/>
            <person name="Bennetzen J.L."/>
            <person name="Mauricio R."/>
        </authorList>
    </citation>
    <scope>NUCLEOTIDE SEQUENCE [LARGE SCALE GENOMIC DNA]</scope>
    <source>
        <strain evidence="1">NE01/NJP1002.9</strain>
        <tissue evidence="1">Muscle</tissue>
    </source>
</reference>
<name>A0A315VBE7_GAMAF</name>
<sequence>VDELVFCAGQIPLVPCTMSLVKAATSVEAQLSFSHVKKVLEAVIPNLTLAHVVQAHCYITRHRDIATIRAVWESMLKATEEEKLPAVPLLYTTSLLPCLPFGFHAYRPSNPPHAPGAWAQVGGKDWLGGRWGAEEKENKHKEKQVTPHQGRELMEQIQTGLLKFNLKLSAASAADWVMTSLRLELLWESEIKLAPLLIVVIPALPKDAAVELHVTAVNDDPSRRTTQHVTTKMVCGSIRCHTMLSADRRSASLSLSMIACGSDLGIADVKSITEELGTAFMKATKAIEAKLVPQCARVFYKCSPSPIQQIVQ</sequence>
<protein>
    <submittedName>
        <fullName evidence="1">Uncharacterized protein</fullName>
    </submittedName>
</protein>
<dbReference type="Gene3D" id="3.30.1330.40">
    <property type="entry name" value="RutC-like"/>
    <property type="match status" value="1"/>
</dbReference>
<dbReference type="InterPro" id="IPR035959">
    <property type="entry name" value="RutC-like_sf"/>
</dbReference>
<dbReference type="PANTHER" id="PTHR12196">
    <property type="entry name" value="DOMAIN OF UNKNOWN FUNCTION 71 DUF71 -CONTAINING PROTEIN"/>
    <property type="match status" value="1"/>
</dbReference>
<feature type="non-terminal residue" evidence="1">
    <location>
        <position position="312"/>
    </location>
</feature>
<dbReference type="Pfam" id="PF01042">
    <property type="entry name" value="Ribonuc_L-PSP"/>
    <property type="match status" value="1"/>
</dbReference>
<evidence type="ECO:0000313" key="2">
    <source>
        <dbReference type="Proteomes" id="UP000250572"/>
    </source>
</evidence>
<dbReference type="PANTHER" id="PTHR12196:SF2">
    <property type="entry name" value="DIPHTHINE--AMMONIA LIGASE"/>
    <property type="match status" value="1"/>
</dbReference>
<dbReference type="EMBL" id="NHOQ01002481">
    <property type="protein sequence ID" value="PWA16301.1"/>
    <property type="molecule type" value="Genomic_DNA"/>
</dbReference>
<gene>
    <name evidence="1" type="ORF">CCH79_00004747</name>
</gene>
<dbReference type="InterPro" id="IPR030662">
    <property type="entry name" value="DPH6/MJ0570"/>
</dbReference>
<dbReference type="GO" id="GO:0017178">
    <property type="term" value="F:diphthine-ammonia ligase activity"/>
    <property type="evidence" value="ECO:0007669"/>
    <property type="project" value="TreeGrafter"/>
</dbReference>
<accession>A0A315VBE7</accession>
<dbReference type="InterPro" id="IPR006175">
    <property type="entry name" value="YjgF/YER057c/UK114"/>
</dbReference>
<proteinExistence type="predicted"/>
<comment type="caution">
    <text evidence="1">The sequence shown here is derived from an EMBL/GenBank/DDBJ whole genome shotgun (WGS) entry which is preliminary data.</text>
</comment>
<dbReference type="SUPFAM" id="SSF55298">
    <property type="entry name" value="YjgF-like"/>
    <property type="match status" value="1"/>
</dbReference>
<dbReference type="AlphaFoldDB" id="A0A315VBE7"/>
<evidence type="ECO:0000313" key="1">
    <source>
        <dbReference type="EMBL" id="PWA16301.1"/>
    </source>
</evidence>